<dbReference type="GO" id="GO:0005634">
    <property type="term" value="C:nucleus"/>
    <property type="evidence" value="ECO:0000318"/>
    <property type="project" value="GO_Central"/>
</dbReference>
<evidence type="ECO:0000313" key="5">
    <source>
        <dbReference type="EMBL" id="PNR30626.1"/>
    </source>
</evidence>
<dbReference type="Gene3D" id="1.10.10.60">
    <property type="entry name" value="Homeodomain-like"/>
    <property type="match status" value="1"/>
</dbReference>
<evidence type="ECO:0000256" key="3">
    <source>
        <dbReference type="SAM" id="MobiDB-lite"/>
    </source>
</evidence>
<dbReference type="GO" id="GO:0003700">
    <property type="term" value="F:DNA-binding transcription factor activity"/>
    <property type="evidence" value="ECO:0000318"/>
    <property type="project" value="GO_Central"/>
</dbReference>
<name>A0A2K1IMX3_PHYPA</name>
<proteinExistence type="predicted"/>
<gene>
    <name evidence="5" type="ORF">PHYPA_026942</name>
</gene>
<protein>
    <recommendedName>
        <fullName evidence="4">ZF-HD dimerization-type domain-containing protein</fullName>
    </recommendedName>
</protein>
<dbReference type="AlphaFoldDB" id="A0A2K1IMX3"/>
<evidence type="ECO:0000313" key="6">
    <source>
        <dbReference type="EnsemblPlants" id="PAC:32903629.CDS.1"/>
    </source>
</evidence>
<dbReference type="EMBL" id="ABEU02000022">
    <property type="protein sequence ID" value="PNR30626.1"/>
    <property type="molecule type" value="Genomic_DNA"/>
</dbReference>
<reference evidence="5 7" key="2">
    <citation type="journal article" date="2018" name="Plant J.">
        <title>The Physcomitrella patens chromosome-scale assembly reveals moss genome structure and evolution.</title>
        <authorList>
            <person name="Lang D."/>
            <person name="Ullrich K.K."/>
            <person name="Murat F."/>
            <person name="Fuchs J."/>
            <person name="Jenkins J."/>
            <person name="Haas F.B."/>
            <person name="Piednoel M."/>
            <person name="Gundlach H."/>
            <person name="Van Bel M."/>
            <person name="Meyberg R."/>
            <person name="Vives C."/>
            <person name="Morata J."/>
            <person name="Symeonidi A."/>
            <person name="Hiss M."/>
            <person name="Muchero W."/>
            <person name="Kamisugi Y."/>
            <person name="Saleh O."/>
            <person name="Blanc G."/>
            <person name="Decker E.L."/>
            <person name="van Gessel N."/>
            <person name="Grimwood J."/>
            <person name="Hayes R.D."/>
            <person name="Graham S.W."/>
            <person name="Gunter L.E."/>
            <person name="McDaniel S.F."/>
            <person name="Hoernstein S.N.W."/>
            <person name="Larsson A."/>
            <person name="Li F.W."/>
            <person name="Perroud P.F."/>
            <person name="Phillips J."/>
            <person name="Ranjan P."/>
            <person name="Rokshar D.S."/>
            <person name="Rothfels C.J."/>
            <person name="Schneider L."/>
            <person name="Shu S."/>
            <person name="Stevenson D.W."/>
            <person name="Thummler F."/>
            <person name="Tillich M."/>
            <person name="Villarreal Aguilar J.C."/>
            <person name="Widiez T."/>
            <person name="Wong G.K."/>
            <person name="Wymore A."/>
            <person name="Zhang Y."/>
            <person name="Zimmer A.D."/>
            <person name="Quatrano R.S."/>
            <person name="Mayer K.F.X."/>
            <person name="Goodstein D."/>
            <person name="Casacuberta J.M."/>
            <person name="Vandepoele K."/>
            <person name="Reski R."/>
            <person name="Cuming A.C."/>
            <person name="Tuskan G.A."/>
            <person name="Maumus F."/>
            <person name="Salse J."/>
            <person name="Schmutz J."/>
            <person name="Rensing S.A."/>
        </authorList>
    </citation>
    <scope>NUCLEOTIDE SEQUENCE [LARGE SCALE GENOMIC DNA]</scope>
    <source>
        <strain evidence="6 7">cv. Gransden 2004</strain>
    </source>
</reference>
<dbReference type="GO" id="GO:0046872">
    <property type="term" value="F:metal ion binding"/>
    <property type="evidence" value="ECO:0007669"/>
    <property type="project" value="UniProtKB-KW"/>
</dbReference>
<feature type="compositionally biased region" description="Polar residues" evidence="3">
    <location>
        <begin position="72"/>
        <end position="89"/>
    </location>
</feature>
<evidence type="ECO:0000256" key="1">
    <source>
        <dbReference type="ARBA" id="ARBA00022723"/>
    </source>
</evidence>
<keyword evidence="7" id="KW-1185">Reference proteome</keyword>
<dbReference type="Gramene" id="Pp3c22_9600V3.3">
    <property type="protein sequence ID" value="PAC:32903631.CDS.1"/>
    <property type="gene ID" value="Pp3c22_9600"/>
</dbReference>
<evidence type="ECO:0000259" key="4">
    <source>
        <dbReference type="PROSITE" id="PS51523"/>
    </source>
</evidence>
<dbReference type="Gramene" id="Pp3c22_9600V3.1">
    <property type="protein sequence ID" value="PAC:32903629.CDS.1"/>
    <property type="gene ID" value="Pp3c22_9600"/>
</dbReference>
<dbReference type="PANTHER" id="PTHR31948:SF171">
    <property type="entry name" value="HOMEOBOX DOMAIN-CONTAINING PROTEIN"/>
    <property type="match status" value="1"/>
</dbReference>
<dbReference type="PROSITE" id="PS51523">
    <property type="entry name" value="ZF_HD_DIMER"/>
    <property type="match status" value="1"/>
</dbReference>
<feature type="region of interest" description="Disordered" evidence="3">
    <location>
        <begin position="243"/>
        <end position="270"/>
    </location>
</feature>
<dbReference type="Pfam" id="PF04770">
    <property type="entry name" value="ZF-HD_dimer"/>
    <property type="match status" value="1"/>
</dbReference>
<dbReference type="EnsemblPlants" id="Pp3c22_9600V3.3">
    <property type="protein sequence ID" value="PAC:32903631.CDS.1"/>
    <property type="gene ID" value="Pp3c22_9600"/>
</dbReference>
<dbReference type="PANTHER" id="PTHR31948">
    <property type="entry name" value="ZINC-FINGER HOMEODOMAIN PROTEIN 2"/>
    <property type="match status" value="1"/>
</dbReference>
<feature type="domain" description="ZF-HD dimerization-type" evidence="4">
    <location>
        <begin position="135"/>
        <end position="184"/>
    </location>
</feature>
<evidence type="ECO:0000313" key="7">
    <source>
        <dbReference type="Proteomes" id="UP000006727"/>
    </source>
</evidence>
<keyword evidence="2" id="KW-0862">Zinc</keyword>
<dbReference type="Proteomes" id="UP000006727">
    <property type="component" value="Chromosome 22"/>
</dbReference>
<dbReference type="EnsemblPlants" id="Pp3c22_9600V3.2">
    <property type="protein sequence ID" value="PAC:32903630.CDS.1"/>
    <property type="gene ID" value="Pp3c22_9600"/>
</dbReference>
<organism evidence="5">
    <name type="scientific">Physcomitrium patens</name>
    <name type="common">Spreading-leaved earth moss</name>
    <name type="synonym">Physcomitrella patens</name>
    <dbReference type="NCBI Taxonomy" id="3218"/>
    <lineage>
        <taxon>Eukaryota</taxon>
        <taxon>Viridiplantae</taxon>
        <taxon>Streptophyta</taxon>
        <taxon>Embryophyta</taxon>
        <taxon>Bryophyta</taxon>
        <taxon>Bryophytina</taxon>
        <taxon>Bryopsida</taxon>
        <taxon>Funariidae</taxon>
        <taxon>Funariales</taxon>
        <taxon>Funariaceae</taxon>
        <taxon>Physcomitrium</taxon>
    </lineage>
</organism>
<accession>A0A2K1IMX3</accession>
<dbReference type="InterPro" id="IPR006456">
    <property type="entry name" value="ZF_HD_homeobox_Cys/His_dimer"/>
</dbReference>
<reference evidence="6" key="3">
    <citation type="submission" date="2020-12" db="UniProtKB">
        <authorList>
            <consortium name="EnsemblPlants"/>
        </authorList>
    </citation>
    <scope>IDENTIFICATION</scope>
</reference>
<feature type="region of interest" description="Disordered" evidence="3">
    <location>
        <begin position="1"/>
        <end position="26"/>
    </location>
</feature>
<dbReference type="Gramene" id="Pp3c22_9600V3.2">
    <property type="protein sequence ID" value="PAC:32903630.CDS.1"/>
    <property type="gene ID" value="Pp3c22_9600"/>
</dbReference>
<evidence type="ECO:0000256" key="2">
    <source>
        <dbReference type="ARBA" id="ARBA00022833"/>
    </source>
</evidence>
<dbReference type="NCBIfam" id="TIGR01566">
    <property type="entry name" value="ZF_HD_prot_N"/>
    <property type="match status" value="1"/>
</dbReference>
<dbReference type="GO" id="GO:0006355">
    <property type="term" value="P:regulation of DNA-templated transcription"/>
    <property type="evidence" value="ECO:0000318"/>
    <property type="project" value="GO_Central"/>
</dbReference>
<feature type="compositionally biased region" description="Polar residues" evidence="3">
    <location>
        <begin position="7"/>
        <end position="18"/>
    </location>
</feature>
<dbReference type="InParanoid" id="A0A2K1IMX3"/>
<sequence>MDLGSGHESNNNQQQQVQAHPLPISPLPAPMMLPSLAASNYHSTPTSLYQQLHHHQHALHHDLASTTKLKLQNQNNTPSGNGGSLPTKNSDVKTSDQVATDQAREILRQAVVTAVTESNAASAKAAHAKKGAVRYRECQKNHAAGIGAHAIDGCGEFMPGGEEGSVDALRCAACNCHRNFHRREVEGEVLCDCKRKPKPGVQLGAGIVTPGMPTTLTSATPVSTLALTVGGAGQMSPLAMAALSAGGPTDSDEQDDGPGNVTSGGGMMMSMRSPSAIKKRFRTKFTTGQKDKMFAFAENAWVAHPEARRGCRAGVLLTCGSQAARSEGLDAQQQAHYGQEAINFLAETRR</sequence>
<dbReference type="GO" id="GO:0000976">
    <property type="term" value="F:transcription cis-regulatory region binding"/>
    <property type="evidence" value="ECO:0000318"/>
    <property type="project" value="GO_Central"/>
</dbReference>
<reference evidence="5 7" key="1">
    <citation type="journal article" date="2008" name="Science">
        <title>The Physcomitrella genome reveals evolutionary insights into the conquest of land by plants.</title>
        <authorList>
            <person name="Rensing S."/>
            <person name="Lang D."/>
            <person name="Zimmer A."/>
            <person name="Terry A."/>
            <person name="Salamov A."/>
            <person name="Shapiro H."/>
            <person name="Nishiyama T."/>
            <person name="Perroud P.-F."/>
            <person name="Lindquist E."/>
            <person name="Kamisugi Y."/>
            <person name="Tanahashi T."/>
            <person name="Sakakibara K."/>
            <person name="Fujita T."/>
            <person name="Oishi K."/>
            <person name="Shin-I T."/>
            <person name="Kuroki Y."/>
            <person name="Toyoda A."/>
            <person name="Suzuki Y."/>
            <person name="Hashimoto A."/>
            <person name="Yamaguchi K."/>
            <person name="Sugano A."/>
            <person name="Kohara Y."/>
            <person name="Fujiyama A."/>
            <person name="Anterola A."/>
            <person name="Aoki S."/>
            <person name="Ashton N."/>
            <person name="Barbazuk W.B."/>
            <person name="Barker E."/>
            <person name="Bennetzen J."/>
            <person name="Bezanilla M."/>
            <person name="Blankenship R."/>
            <person name="Cho S.H."/>
            <person name="Dutcher S."/>
            <person name="Estelle M."/>
            <person name="Fawcett J.A."/>
            <person name="Gundlach H."/>
            <person name="Hanada K."/>
            <person name="Heyl A."/>
            <person name="Hicks K.A."/>
            <person name="Hugh J."/>
            <person name="Lohr M."/>
            <person name="Mayer K."/>
            <person name="Melkozernov A."/>
            <person name="Murata T."/>
            <person name="Nelson D."/>
            <person name="Pils B."/>
            <person name="Prigge M."/>
            <person name="Reiss B."/>
            <person name="Renner T."/>
            <person name="Rombauts S."/>
            <person name="Rushton P."/>
            <person name="Sanderfoot A."/>
            <person name="Schween G."/>
            <person name="Shiu S.-H."/>
            <person name="Stueber K."/>
            <person name="Theodoulou F.L."/>
            <person name="Tu H."/>
            <person name="Van de Peer Y."/>
            <person name="Verrier P.J."/>
            <person name="Waters E."/>
            <person name="Wood A."/>
            <person name="Yang L."/>
            <person name="Cove D."/>
            <person name="Cuming A."/>
            <person name="Hasebe M."/>
            <person name="Lucas S."/>
            <person name="Mishler D.B."/>
            <person name="Reski R."/>
            <person name="Grigoriev I."/>
            <person name="Quatrano R.S."/>
            <person name="Boore J.L."/>
        </authorList>
    </citation>
    <scope>NUCLEOTIDE SEQUENCE [LARGE SCALE GENOMIC DNA]</scope>
    <source>
        <strain evidence="6 7">cv. Gransden 2004</strain>
    </source>
</reference>
<feature type="region of interest" description="Disordered" evidence="3">
    <location>
        <begin position="72"/>
        <end position="99"/>
    </location>
</feature>
<keyword evidence="1" id="KW-0479">Metal-binding</keyword>
<dbReference type="PaxDb" id="3218-PP1S12_3V6.1"/>
<dbReference type="EnsemblPlants" id="Pp3c22_9600V3.1">
    <property type="protein sequence ID" value="PAC:32903629.CDS.1"/>
    <property type="gene ID" value="Pp3c22_9600"/>
</dbReference>